<dbReference type="Pfam" id="PF00753">
    <property type="entry name" value="Lactamase_B"/>
    <property type="match status" value="1"/>
</dbReference>
<keyword evidence="2" id="KW-0479">Metal-binding</keyword>
<evidence type="ECO:0000256" key="2">
    <source>
        <dbReference type="ARBA" id="ARBA00022723"/>
    </source>
</evidence>
<dbReference type="GO" id="GO:0016787">
    <property type="term" value="F:hydrolase activity"/>
    <property type="evidence" value="ECO:0007669"/>
    <property type="project" value="UniProtKB-KW"/>
</dbReference>
<evidence type="ECO:0000256" key="1">
    <source>
        <dbReference type="ARBA" id="ARBA00007749"/>
    </source>
</evidence>
<dbReference type="SMART" id="SM00849">
    <property type="entry name" value="Lactamase_B"/>
    <property type="match status" value="1"/>
</dbReference>
<name>A0A2U3KFH1_9BACT</name>
<proteinExistence type="inferred from homology"/>
<dbReference type="InterPro" id="IPR001279">
    <property type="entry name" value="Metallo-B-lactamas"/>
</dbReference>
<evidence type="ECO:0000256" key="3">
    <source>
        <dbReference type="ARBA" id="ARBA00022801"/>
    </source>
</evidence>
<evidence type="ECO:0000259" key="5">
    <source>
        <dbReference type="SMART" id="SM00849"/>
    </source>
</evidence>
<keyword evidence="4" id="KW-0862">Zinc</keyword>
<dbReference type="AlphaFoldDB" id="A0A2U3KFH1"/>
<dbReference type="InterPro" id="IPR036866">
    <property type="entry name" value="RibonucZ/Hydroxyglut_hydro"/>
</dbReference>
<accession>A0A2U3KFH1</accession>
<dbReference type="PANTHER" id="PTHR42978">
    <property type="entry name" value="QUORUM-QUENCHING LACTONASE YTNP-RELATED-RELATED"/>
    <property type="match status" value="1"/>
</dbReference>
<dbReference type="GO" id="GO:0046872">
    <property type="term" value="F:metal ion binding"/>
    <property type="evidence" value="ECO:0007669"/>
    <property type="project" value="UniProtKB-KW"/>
</dbReference>
<evidence type="ECO:0000313" key="6">
    <source>
        <dbReference type="EMBL" id="SPF38376.1"/>
    </source>
</evidence>
<comment type="similarity">
    <text evidence="1">Belongs to the metallo-beta-lactamase superfamily.</text>
</comment>
<evidence type="ECO:0000256" key="4">
    <source>
        <dbReference type="ARBA" id="ARBA00022833"/>
    </source>
</evidence>
<keyword evidence="3" id="KW-0378">Hydrolase</keyword>
<dbReference type="Proteomes" id="UP000238701">
    <property type="component" value="Unassembled WGS sequence"/>
</dbReference>
<dbReference type="Gene3D" id="3.60.15.10">
    <property type="entry name" value="Ribonuclease Z/Hydroxyacylglutathione hydrolase-like"/>
    <property type="match status" value="2"/>
</dbReference>
<organism evidence="6 7">
    <name type="scientific">Candidatus Sulfotelmatobacter kueseliae</name>
    <dbReference type="NCBI Taxonomy" id="2042962"/>
    <lineage>
        <taxon>Bacteria</taxon>
        <taxon>Pseudomonadati</taxon>
        <taxon>Acidobacteriota</taxon>
        <taxon>Terriglobia</taxon>
        <taxon>Terriglobales</taxon>
        <taxon>Candidatus Korobacteraceae</taxon>
        <taxon>Candidatus Sulfotelmatobacter</taxon>
    </lineage>
</organism>
<sequence length="323" mass="36149">MHRLTLGDFELSIFSDGTYPLDGGAFFGVIPKVMWSRKVEVDERNYVTAGLNSLVIRTENPRTGKQTLLVETGMGNKLSERMVKFYGQPAKLLDNLSAAGIAPEDIDIVINSHLHFDHCGWNTVRDKNGKIVATFPRAKYYAPEGEWQYARRPSERDAVSYLPDNYGPLVASGQMTLLKGGEEIVPGISVKTFRGHTAHMQGIIIRGCHPEAARFSPPKDLGESPRAIAERDCNKARDEHPYEATACYISDLIPTTAHIDLTWGMGFDLYPLDTIESKKQYYAQAIPERWLTVFTHDPKTPWAYVERDEAGKMVARGVESRAS</sequence>
<dbReference type="PANTHER" id="PTHR42978:SF6">
    <property type="entry name" value="QUORUM-QUENCHING LACTONASE YTNP-RELATED"/>
    <property type="match status" value="1"/>
</dbReference>
<evidence type="ECO:0000313" key="7">
    <source>
        <dbReference type="Proteomes" id="UP000238701"/>
    </source>
</evidence>
<feature type="domain" description="Metallo-beta-lactamase" evidence="5">
    <location>
        <begin position="50"/>
        <end position="251"/>
    </location>
</feature>
<reference evidence="7" key="1">
    <citation type="submission" date="2018-02" db="EMBL/GenBank/DDBJ databases">
        <authorList>
            <person name="Hausmann B."/>
        </authorList>
    </citation>
    <scope>NUCLEOTIDE SEQUENCE [LARGE SCALE GENOMIC DNA]</scope>
    <source>
        <strain evidence="7">Peat soil MAG SbA1</strain>
    </source>
</reference>
<dbReference type="SUPFAM" id="SSF56281">
    <property type="entry name" value="Metallo-hydrolase/oxidoreductase"/>
    <property type="match status" value="1"/>
</dbReference>
<gene>
    <name evidence="6" type="ORF">SBA1_20076</name>
</gene>
<dbReference type="EMBL" id="OMOD01000111">
    <property type="protein sequence ID" value="SPF38376.1"/>
    <property type="molecule type" value="Genomic_DNA"/>
</dbReference>
<dbReference type="InterPro" id="IPR051013">
    <property type="entry name" value="MBL_superfamily_lactonases"/>
</dbReference>
<protein>
    <submittedName>
        <fullName evidence="6">Beta-lactamase-like protein</fullName>
    </submittedName>
</protein>